<dbReference type="InterPro" id="IPR050109">
    <property type="entry name" value="HTH-type_TetR-like_transc_reg"/>
</dbReference>
<evidence type="ECO:0000259" key="4">
    <source>
        <dbReference type="PROSITE" id="PS50977"/>
    </source>
</evidence>
<keyword evidence="1 2" id="KW-0238">DNA-binding</keyword>
<reference evidence="5" key="1">
    <citation type="submission" date="2022-04" db="EMBL/GenBank/DDBJ databases">
        <title>Alcanivorax sp. CY1518 draft genome sequence.</title>
        <authorList>
            <person name="Zhao G."/>
            <person name="An M."/>
        </authorList>
    </citation>
    <scope>NUCLEOTIDE SEQUENCE</scope>
    <source>
        <strain evidence="5">CY1518</strain>
    </source>
</reference>
<evidence type="ECO:0000313" key="5">
    <source>
        <dbReference type="EMBL" id="MCK0537723.1"/>
    </source>
</evidence>
<comment type="caution">
    <text evidence="5">The sequence shown here is derived from an EMBL/GenBank/DDBJ whole genome shotgun (WGS) entry which is preliminary data.</text>
</comment>
<dbReference type="InterPro" id="IPR009057">
    <property type="entry name" value="Homeodomain-like_sf"/>
</dbReference>
<name>A0ABT0E7K6_9GAMM</name>
<dbReference type="PANTHER" id="PTHR30055:SF231">
    <property type="entry name" value="TRANSCRIPTIONAL REGULATORY PROTEIN (PROBABLY DEOR-FAMILY)-RELATED"/>
    <property type="match status" value="1"/>
</dbReference>
<dbReference type="PANTHER" id="PTHR30055">
    <property type="entry name" value="HTH-TYPE TRANSCRIPTIONAL REGULATOR RUTR"/>
    <property type="match status" value="1"/>
</dbReference>
<dbReference type="RefSeq" id="WP_246951600.1">
    <property type="nucleotide sequence ID" value="NZ_JALKII010000004.1"/>
</dbReference>
<feature type="region of interest" description="Disordered" evidence="3">
    <location>
        <begin position="222"/>
        <end position="242"/>
    </location>
</feature>
<evidence type="ECO:0000256" key="3">
    <source>
        <dbReference type="SAM" id="MobiDB-lite"/>
    </source>
</evidence>
<feature type="DNA-binding region" description="H-T-H motif" evidence="2">
    <location>
        <begin position="41"/>
        <end position="60"/>
    </location>
</feature>
<dbReference type="Gene3D" id="1.10.357.10">
    <property type="entry name" value="Tetracycline Repressor, domain 2"/>
    <property type="match status" value="1"/>
</dbReference>
<gene>
    <name evidence="5" type="ORF">MU846_08370</name>
</gene>
<dbReference type="InterPro" id="IPR001647">
    <property type="entry name" value="HTH_TetR"/>
</dbReference>
<sequence>MTSVIQYQGRKARRAGSEQRRRAILEAALRIIIRDGVRSVRHRAVAREADVPLSATTYYFKDITDLIADTFTLFAEQAMTEVIEPFRDQAFALMDQFDTRAGADEALLDGLAEMTGAYLLNQVRNKRDHLIAEQAFMHEAVLDERLRSLAEVYKQKQLDVLTVACERVGSRSPALDAELLYSVLSGIEQDMLAMPGRYSEADVHARVAHVLGLLMQAAQPVEGATGHPAAGSHPTDGDSMPA</sequence>
<dbReference type="PROSITE" id="PS50977">
    <property type="entry name" value="HTH_TETR_2"/>
    <property type="match status" value="1"/>
</dbReference>
<dbReference type="InterPro" id="IPR036271">
    <property type="entry name" value="Tet_transcr_reg_TetR-rel_C_sf"/>
</dbReference>
<evidence type="ECO:0000256" key="2">
    <source>
        <dbReference type="PROSITE-ProRule" id="PRU00335"/>
    </source>
</evidence>
<feature type="domain" description="HTH tetR-type" evidence="4">
    <location>
        <begin position="18"/>
        <end position="78"/>
    </location>
</feature>
<accession>A0ABT0E7K6</accession>
<organism evidence="5 6">
    <name type="scientific">Alcanivorax quisquiliarum</name>
    <dbReference type="NCBI Taxonomy" id="2933565"/>
    <lineage>
        <taxon>Bacteria</taxon>
        <taxon>Pseudomonadati</taxon>
        <taxon>Pseudomonadota</taxon>
        <taxon>Gammaproteobacteria</taxon>
        <taxon>Oceanospirillales</taxon>
        <taxon>Alcanivoracaceae</taxon>
        <taxon>Alcanivorax</taxon>
    </lineage>
</organism>
<keyword evidence="6" id="KW-1185">Reference proteome</keyword>
<evidence type="ECO:0000313" key="6">
    <source>
        <dbReference type="Proteomes" id="UP001165524"/>
    </source>
</evidence>
<evidence type="ECO:0000256" key="1">
    <source>
        <dbReference type="ARBA" id="ARBA00023125"/>
    </source>
</evidence>
<dbReference type="Proteomes" id="UP001165524">
    <property type="component" value="Unassembled WGS sequence"/>
</dbReference>
<dbReference type="SUPFAM" id="SSF46689">
    <property type="entry name" value="Homeodomain-like"/>
    <property type="match status" value="1"/>
</dbReference>
<dbReference type="SUPFAM" id="SSF48498">
    <property type="entry name" value="Tetracyclin repressor-like, C-terminal domain"/>
    <property type="match status" value="1"/>
</dbReference>
<dbReference type="EMBL" id="JALKII010000004">
    <property type="protein sequence ID" value="MCK0537723.1"/>
    <property type="molecule type" value="Genomic_DNA"/>
</dbReference>
<protein>
    <submittedName>
        <fullName evidence="5">TetR family transcriptional regulator</fullName>
    </submittedName>
</protein>
<proteinExistence type="predicted"/>